<dbReference type="SUPFAM" id="SSF81383">
    <property type="entry name" value="F-box domain"/>
    <property type="match status" value="1"/>
</dbReference>
<dbReference type="Pfam" id="PF00646">
    <property type="entry name" value="F-box"/>
    <property type="match status" value="1"/>
</dbReference>
<dbReference type="Proteomes" id="UP000241769">
    <property type="component" value="Unassembled WGS sequence"/>
</dbReference>
<dbReference type="InterPro" id="IPR001810">
    <property type="entry name" value="F-box_dom"/>
</dbReference>
<dbReference type="PROSITE" id="PS50181">
    <property type="entry name" value="FBOX"/>
    <property type="match status" value="1"/>
</dbReference>
<evidence type="ECO:0000313" key="3">
    <source>
        <dbReference type="Proteomes" id="UP000241769"/>
    </source>
</evidence>
<accession>A0A2P6NPY3</accession>
<dbReference type="AlphaFoldDB" id="A0A2P6NPY3"/>
<keyword evidence="3" id="KW-1185">Reference proteome</keyword>
<comment type="caution">
    <text evidence="2">The sequence shown here is derived from an EMBL/GenBank/DDBJ whole genome shotgun (WGS) entry which is preliminary data.</text>
</comment>
<organism evidence="2 3">
    <name type="scientific">Planoprotostelium fungivorum</name>
    <dbReference type="NCBI Taxonomy" id="1890364"/>
    <lineage>
        <taxon>Eukaryota</taxon>
        <taxon>Amoebozoa</taxon>
        <taxon>Evosea</taxon>
        <taxon>Variosea</taxon>
        <taxon>Cavosteliida</taxon>
        <taxon>Cavosteliaceae</taxon>
        <taxon>Planoprotostelium</taxon>
    </lineage>
</organism>
<protein>
    <recommendedName>
        <fullName evidence="1">F-box domain-containing protein</fullName>
    </recommendedName>
</protein>
<name>A0A2P6NPY3_9EUKA</name>
<dbReference type="EMBL" id="MDYQ01000036">
    <property type="protein sequence ID" value="PRP86014.1"/>
    <property type="molecule type" value="Genomic_DNA"/>
</dbReference>
<sequence>MQQLPSDLWREVFSFLSTPDLCVPCFISSTLRDAAVSNLNTRFTDSIQWWKRRKQLPTYNQEIVKWWLSAIRQTSKGEVLEATSRDQLEIVELLGWDDAGLSLRDQLLLAKEVDILPKKVEWGLVNILIKAITHGSKRIITACHQREDITKTLAGFGLKKLILNDAFVREEENLEMIQWLSSEGDIEGLPSVTWPPTTISFLMNTRGNRFATRGHRDTLTWLFQRITVDDILGSKLYSGAGEGGRLDMIMWLEERKIPCNIAHLNLSSFVSSLSIFQWALQVMNYCRENGFGLPNVNVLSSIAVANPSFDAFQLAIDQGYITIDTLPDVHHRASEYTQLGILKWLHERGVLCPRITKQMMGFDNLGILQWLEDIGYTMDEQHTGSSDVKEIDSTKNDLAAGFNKADEEVYDVLIEESSRGIFNVSSLEHLLQRKWKKSEGEVQMWFNRDLKDITKQWLQHLWTYGI</sequence>
<evidence type="ECO:0000313" key="2">
    <source>
        <dbReference type="EMBL" id="PRP86014.1"/>
    </source>
</evidence>
<reference evidence="2 3" key="1">
    <citation type="journal article" date="2018" name="Genome Biol. Evol.">
        <title>Multiple Roots of Fruiting Body Formation in Amoebozoa.</title>
        <authorList>
            <person name="Hillmann F."/>
            <person name="Forbes G."/>
            <person name="Novohradska S."/>
            <person name="Ferling I."/>
            <person name="Riege K."/>
            <person name="Groth M."/>
            <person name="Westermann M."/>
            <person name="Marz M."/>
            <person name="Spaller T."/>
            <person name="Winckler T."/>
            <person name="Schaap P."/>
            <person name="Glockner G."/>
        </authorList>
    </citation>
    <scope>NUCLEOTIDE SEQUENCE [LARGE SCALE GENOMIC DNA]</scope>
    <source>
        <strain evidence="2 3">Jena</strain>
    </source>
</reference>
<dbReference type="InterPro" id="IPR036047">
    <property type="entry name" value="F-box-like_dom_sf"/>
</dbReference>
<evidence type="ECO:0000259" key="1">
    <source>
        <dbReference type="PROSITE" id="PS50181"/>
    </source>
</evidence>
<gene>
    <name evidence="2" type="ORF">PROFUN_05785</name>
</gene>
<proteinExistence type="predicted"/>
<feature type="domain" description="F-box" evidence="1">
    <location>
        <begin position="1"/>
        <end position="46"/>
    </location>
</feature>
<dbReference type="InParanoid" id="A0A2P6NPY3"/>